<gene>
    <name evidence="1" type="ORF">H4R21_006001</name>
</gene>
<proteinExistence type="predicted"/>
<sequence length="260" mass="27807">MIQLVISPHFQHGQRGVLDRARPRDPAALREADRIADCAAANLKDLMGADDANEANLRDPAAGDGPPHEATGTWGNSPVPSRIREAFRSLKPLVDSTSRFPENEKWNEREMYGCLQALFLFIAHHVKRGLAGSDFRRQARLILPYELVDVIPEDADDDHRPDLGLETRWLGDAVSCIPGKTKYTAAFAIVEAKGELESSGRGGKPKGGPGSGGGGSEPERDPSDGGGVGGGCEPERGPSGSGRTLGKATKDAFVQLLDYT</sequence>
<comment type="caution">
    <text evidence="1">The sequence shown here is derived from an EMBL/GenBank/DDBJ whole genome shotgun (WGS) entry which is preliminary data.</text>
</comment>
<name>A0ACC1KQD4_9FUNG</name>
<reference evidence="1" key="1">
    <citation type="submission" date="2022-07" db="EMBL/GenBank/DDBJ databases">
        <title>Phylogenomic reconstructions and comparative analyses of Kickxellomycotina fungi.</title>
        <authorList>
            <person name="Reynolds N.K."/>
            <person name="Stajich J.E."/>
            <person name="Barry K."/>
            <person name="Grigoriev I.V."/>
            <person name="Crous P."/>
            <person name="Smith M.E."/>
        </authorList>
    </citation>
    <scope>NUCLEOTIDE SEQUENCE</scope>
    <source>
        <strain evidence="1">BCRC 34780</strain>
    </source>
</reference>
<dbReference type="Proteomes" id="UP001140087">
    <property type="component" value="Unassembled WGS sequence"/>
</dbReference>
<evidence type="ECO:0000313" key="1">
    <source>
        <dbReference type="EMBL" id="KAJ2793166.1"/>
    </source>
</evidence>
<evidence type="ECO:0000313" key="2">
    <source>
        <dbReference type="Proteomes" id="UP001140087"/>
    </source>
</evidence>
<accession>A0ACC1KQD4</accession>
<protein>
    <submittedName>
        <fullName evidence="1">Uncharacterized protein</fullName>
    </submittedName>
</protein>
<keyword evidence="2" id="KW-1185">Reference proteome</keyword>
<dbReference type="EMBL" id="JANBUN010002982">
    <property type="protein sequence ID" value="KAJ2793166.1"/>
    <property type="molecule type" value="Genomic_DNA"/>
</dbReference>
<organism evidence="1 2">
    <name type="scientific">Coemansia helicoidea</name>
    <dbReference type="NCBI Taxonomy" id="1286919"/>
    <lineage>
        <taxon>Eukaryota</taxon>
        <taxon>Fungi</taxon>
        <taxon>Fungi incertae sedis</taxon>
        <taxon>Zoopagomycota</taxon>
        <taxon>Kickxellomycotina</taxon>
        <taxon>Kickxellomycetes</taxon>
        <taxon>Kickxellales</taxon>
        <taxon>Kickxellaceae</taxon>
        <taxon>Coemansia</taxon>
    </lineage>
</organism>
<feature type="non-terminal residue" evidence="1">
    <location>
        <position position="260"/>
    </location>
</feature>